<dbReference type="PANTHER" id="PTHR11136">
    <property type="entry name" value="FOLYLPOLYGLUTAMATE SYNTHASE-RELATED"/>
    <property type="match status" value="1"/>
</dbReference>
<comment type="function">
    <text evidence="1">Functions in two distinct reactions of the de novo folate biosynthetic pathway. Catalyzes the addition of a glutamate residue to dihydropteroate (7,8-dihydropteroate or H2Pte) to form dihydrofolate (7,8-dihydrofolate monoglutamate or H2Pte-Glu). Also catalyzes successive additions of L-glutamate to tetrahydrofolate or 10-formyltetrahydrofolate or 5,10-methylenetetrahydrofolate, leading to folylpolyglutamate derivatives.</text>
</comment>
<evidence type="ECO:0000256" key="17">
    <source>
        <dbReference type="ARBA" id="ARBA00047493"/>
    </source>
</evidence>
<dbReference type="EC" id="6.3.2.12" evidence="5"/>
<dbReference type="InterPro" id="IPR004101">
    <property type="entry name" value="Mur_ligase_C"/>
</dbReference>
<feature type="domain" description="Mur ligase central" evidence="23">
    <location>
        <begin position="63"/>
        <end position="279"/>
    </location>
</feature>
<comment type="caution">
    <text evidence="24">The sequence shown here is derived from an EMBL/GenBank/DDBJ whole genome shotgun (WGS) entry which is preliminary data.</text>
</comment>
<keyword evidence="8 21" id="KW-0436">Ligase</keyword>
<evidence type="ECO:0000256" key="16">
    <source>
        <dbReference type="ARBA" id="ARBA00032510"/>
    </source>
</evidence>
<evidence type="ECO:0000256" key="7">
    <source>
        <dbReference type="ARBA" id="ARBA00019357"/>
    </source>
</evidence>
<dbReference type="Gene3D" id="3.40.1190.10">
    <property type="entry name" value="Mur-like, catalytic domain"/>
    <property type="match status" value="1"/>
</dbReference>
<evidence type="ECO:0000256" key="15">
    <source>
        <dbReference type="ARBA" id="ARBA00030592"/>
    </source>
</evidence>
<evidence type="ECO:0000256" key="4">
    <source>
        <dbReference type="ARBA" id="ARBA00008276"/>
    </source>
</evidence>
<dbReference type="Pfam" id="PF02875">
    <property type="entry name" value="Mur_ligase_C"/>
    <property type="match status" value="1"/>
</dbReference>
<dbReference type="SUPFAM" id="SSF53244">
    <property type="entry name" value="MurD-like peptide ligases, peptide-binding domain"/>
    <property type="match status" value="1"/>
</dbReference>
<dbReference type="EMBL" id="JALKCH010000008">
    <property type="protein sequence ID" value="MCK0197941.1"/>
    <property type="molecule type" value="Genomic_DNA"/>
</dbReference>
<feature type="domain" description="Mur ligase C-terminal" evidence="22">
    <location>
        <begin position="317"/>
        <end position="435"/>
    </location>
</feature>
<evidence type="ECO:0000256" key="3">
    <source>
        <dbReference type="ARBA" id="ARBA00005150"/>
    </source>
</evidence>
<organism evidence="24 25">
    <name type="scientific">Ancylobacter crimeensis</name>
    <dbReference type="NCBI Taxonomy" id="2579147"/>
    <lineage>
        <taxon>Bacteria</taxon>
        <taxon>Pseudomonadati</taxon>
        <taxon>Pseudomonadota</taxon>
        <taxon>Alphaproteobacteria</taxon>
        <taxon>Hyphomicrobiales</taxon>
        <taxon>Xanthobacteraceae</taxon>
        <taxon>Ancylobacter</taxon>
    </lineage>
</organism>
<dbReference type="PROSITE" id="PS01012">
    <property type="entry name" value="FOLYLPOLYGLU_SYNT_2"/>
    <property type="match status" value="1"/>
</dbReference>
<dbReference type="InterPro" id="IPR036615">
    <property type="entry name" value="Mur_ligase_C_dom_sf"/>
</dbReference>
<evidence type="ECO:0000256" key="20">
    <source>
        <dbReference type="ARBA" id="ARBA00049161"/>
    </source>
</evidence>
<evidence type="ECO:0000313" key="24">
    <source>
        <dbReference type="EMBL" id="MCK0197941.1"/>
    </source>
</evidence>
<name>A0ABT0DD99_9HYPH</name>
<protein>
    <recommendedName>
        <fullName evidence="7">Dihydrofolate synthase/folylpolyglutamate synthase</fullName>
        <ecNumber evidence="5">6.3.2.12</ecNumber>
        <ecNumber evidence="6">6.3.2.17</ecNumber>
    </recommendedName>
    <alternativeName>
        <fullName evidence="16">Folylpoly-gamma-glutamate synthetase-dihydrofolate synthetase</fullName>
    </alternativeName>
    <alternativeName>
        <fullName evidence="14">Folylpolyglutamate synthetase</fullName>
    </alternativeName>
    <alternativeName>
        <fullName evidence="15">Tetrahydrofolylpolyglutamate synthase</fullName>
    </alternativeName>
</protein>
<reference evidence="24 25" key="1">
    <citation type="submission" date="2022-04" db="EMBL/GenBank/DDBJ databases">
        <authorList>
            <person name="Grouzdev D.S."/>
            <person name="Pantiukh K.S."/>
            <person name="Krutkina M.S."/>
        </authorList>
    </citation>
    <scope>NUCLEOTIDE SEQUENCE [LARGE SCALE GENOMIC DNA]</scope>
    <source>
        <strain evidence="24 25">6x-1</strain>
    </source>
</reference>
<evidence type="ECO:0000259" key="23">
    <source>
        <dbReference type="Pfam" id="PF08245"/>
    </source>
</evidence>
<sequence length="451" mass="46464">MVAHGAGVPAGGPGDPSSLPSDAILDRLLALHPKLIDLSLDRMWRVLERLGHPERALPPVIHVAGTNGKGSTVAFMRAVLEAAGLKVHVYTSPHLVRFNERIRLAGTLVDEARLAAALAAAEVANDGAPITFFEITTAAALQLFAEEPADVLLLEVGLGGRLDATNVVERPLASVITPVSIDHVEFLGDTLGAIAGEKAGILKAGAPAIIARQPREALRAIERRAARLGVPLHIAGEQFHAYEEGGRLVVSDEDGLIDLPRPRLVGPHQIENAGLAVATLRAAGLKLPIEAYEAGMRAADWPARLQRLPAGPLVARAPAGIEVWLDGGHNAAGGQVLAAALADIEDRAPRPLVLIVGMLAAKDAGTFLAPFAGLARELIAVPMPGDHKGQPPEAVAAAAAAHGIAASIASGVGTALEGLASFPAPPLPRVLICGSLYLAGTVLGANGTYPD</sequence>
<dbReference type="InterPro" id="IPR001645">
    <property type="entry name" value="Folylpolyglutamate_synth"/>
</dbReference>
<proteinExistence type="inferred from homology"/>
<evidence type="ECO:0000256" key="8">
    <source>
        <dbReference type="ARBA" id="ARBA00022598"/>
    </source>
</evidence>
<evidence type="ECO:0000256" key="10">
    <source>
        <dbReference type="ARBA" id="ARBA00022741"/>
    </source>
</evidence>
<comment type="similarity">
    <text evidence="4 21">Belongs to the folylpolyglutamate synthase family.</text>
</comment>
<evidence type="ECO:0000256" key="19">
    <source>
        <dbReference type="ARBA" id="ARBA00049035"/>
    </source>
</evidence>
<comment type="pathway">
    <text evidence="3">Cofactor biosynthesis; tetrahydrofolylpolyglutamate biosynthesis.</text>
</comment>
<evidence type="ECO:0000259" key="22">
    <source>
        <dbReference type="Pfam" id="PF02875"/>
    </source>
</evidence>
<evidence type="ECO:0000256" key="21">
    <source>
        <dbReference type="PIRNR" id="PIRNR001563"/>
    </source>
</evidence>
<keyword evidence="11 21" id="KW-0067">ATP-binding</keyword>
<evidence type="ECO:0000256" key="12">
    <source>
        <dbReference type="ARBA" id="ARBA00022842"/>
    </source>
</evidence>
<dbReference type="InterPro" id="IPR013221">
    <property type="entry name" value="Mur_ligase_cen"/>
</dbReference>
<keyword evidence="12" id="KW-0460">Magnesium</keyword>
<evidence type="ECO:0000313" key="25">
    <source>
        <dbReference type="Proteomes" id="UP001203284"/>
    </source>
</evidence>
<dbReference type="RefSeq" id="WP_247029837.1">
    <property type="nucleotide sequence ID" value="NZ_JALKCH010000008.1"/>
</dbReference>
<dbReference type="EC" id="6.3.2.17" evidence="6"/>
<dbReference type="Pfam" id="PF08245">
    <property type="entry name" value="Mur_ligase_M"/>
    <property type="match status" value="1"/>
</dbReference>
<comment type="catalytic activity">
    <reaction evidence="18">
        <text>10-formyltetrahydrofolyl-(gamma-L-Glu)(n) + L-glutamate + ATP = 10-formyltetrahydrofolyl-(gamma-L-Glu)(n+1) + ADP + phosphate + H(+)</text>
        <dbReference type="Rhea" id="RHEA:51904"/>
        <dbReference type="Rhea" id="RHEA-COMP:13088"/>
        <dbReference type="Rhea" id="RHEA-COMP:14300"/>
        <dbReference type="ChEBI" id="CHEBI:15378"/>
        <dbReference type="ChEBI" id="CHEBI:29985"/>
        <dbReference type="ChEBI" id="CHEBI:30616"/>
        <dbReference type="ChEBI" id="CHEBI:43474"/>
        <dbReference type="ChEBI" id="CHEBI:134413"/>
        <dbReference type="ChEBI" id="CHEBI:456216"/>
        <dbReference type="EC" id="6.3.2.17"/>
    </reaction>
</comment>
<gene>
    <name evidence="24" type="ORF">MWN34_13590</name>
</gene>
<evidence type="ECO:0000256" key="14">
    <source>
        <dbReference type="ARBA" id="ARBA00030048"/>
    </source>
</evidence>
<dbReference type="NCBIfam" id="TIGR01499">
    <property type="entry name" value="folC"/>
    <property type="match status" value="1"/>
</dbReference>
<accession>A0ABT0DD99</accession>
<dbReference type="Proteomes" id="UP001203284">
    <property type="component" value="Unassembled WGS sequence"/>
</dbReference>
<evidence type="ECO:0000256" key="6">
    <source>
        <dbReference type="ARBA" id="ARBA00013025"/>
    </source>
</evidence>
<evidence type="ECO:0000256" key="2">
    <source>
        <dbReference type="ARBA" id="ARBA00004799"/>
    </source>
</evidence>
<evidence type="ECO:0000256" key="13">
    <source>
        <dbReference type="ARBA" id="ARBA00022909"/>
    </source>
</evidence>
<comment type="catalytic activity">
    <reaction evidence="17">
        <text>(6S)-5,6,7,8-tetrahydrofolyl-(gamma-L-Glu)(n) + L-glutamate + ATP = (6S)-5,6,7,8-tetrahydrofolyl-(gamma-L-Glu)(n+1) + ADP + phosphate + H(+)</text>
        <dbReference type="Rhea" id="RHEA:10580"/>
        <dbReference type="Rhea" id="RHEA-COMP:14738"/>
        <dbReference type="Rhea" id="RHEA-COMP:14740"/>
        <dbReference type="ChEBI" id="CHEBI:15378"/>
        <dbReference type="ChEBI" id="CHEBI:29985"/>
        <dbReference type="ChEBI" id="CHEBI:30616"/>
        <dbReference type="ChEBI" id="CHEBI:43474"/>
        <dbReference type="ChEBI" id="CHEBI:141005"/>
        <dbReference type="ChEBI" id="CHEBI:456216"/>
        <dbReference type="EC" id="6.3.2.17"/>
    </reaction>
</comment>
<comment type="catalytic activity">
    <reaction evidence="19">
        <text>(6R)-5,10-methylenetetrahydrofolyl-(gamma-L-Glu)(n) + L-glutamate + ATP = (6R)-5,10-methylenetetrahydrofolyl-(gamma-L-Glu)(n+1) + ADP + phosphate + H(+)</text>
        <dbReference type="Rhea" id="RHEA:51912"/>
        <dbReference type="Rhea" id="RHEA-COMP:13257"/>
        <dbReference type="Rhea" id="RHEA-COMP:13258"/>
        <dbReference type="ChEBI" id="CHEBI:15378"/>
        <dbReference type="ChEBI" id="CHEBI:29985"/>
        <dbReference type="ChEBI" id="CHEBI:30616"/>
        <dbReference type="ChEBI" id="CHEBI:43474"/>
        <dbReference type="ChEBI" id="CHEBI:136572"/>
        <dbReference type="ChEBI" id="CHEBI:456216"/>
        <dbReference type="EC" id="6.3.2.17"/>
    </reaction>
</comment>
<dbReference type="SUPFAM" id="SSF53623">
    <property type="entry name" value="MurD-like peptide ligases, catalytic domain"/>
    <property type="match status" value="1"/>
</dbReference>
<comment type="catalytic activity">
    <reaction evidence="20">
        <text>7,8-dihydropteroate + L-glutamate + ATP = 7,8-dihydrofolate + ADP + phosphate + H(+)</text>
        <dbReference type="Rhea" id="RHEA:23584"/>
        <dbReference type="ChEBI" id="CHEBI:15378"/>
        <dbReference type="ChEBI" id="CHEBI:17839"/>
        <dbReference type="ChEBI" id="CHEBI:29985"/>
        <dbReference type="ChEBI" id="CHEBI:30616"/>
        <dbReference type="ChEBI" id="CHEBI:43474"/>
        <dbReference type="ChEBI" id="CHEBI:57451"/>
        <dbReference type="ChEBI" id="CHEBI:456216"/>
        <dbReference type="EC" id="6.3.2.12"/>
    </reaction>
</comment>
<keyword evidence="13" id="KW-0289">Folate biosynthesis</keyword>
<keyword evidence="25" id="KW-1185">Reference proteome</keyword>
<evidence type="ECO:0000256" key="5">
    <source>
        <dbReference type="ARBA" id="ARBA00013023"/>
    </source>
</evidence>
<dbReference type="Gene3D" id="3.90.190.20">
    <property type="entry name" value="Mur ligase, C-terminal domain"/>
    <property type="match status" value="1"/>
</dbReference>
<dbReference type="PANTHER" id="PTHR11136:SF0">
    <property type="entry name" value="DIHYDROFOLATE SYNTHETASE-RELATED"/>
    <property type="match status" value="1"/>
</dbReference>
<evidence type="ECO:0000256" key="18">
    <source>
        <dbReference type="ARBA" id="ARBA00047808"/>
    </source>
</evidence>
<dbReference type="PIRSF" id="PIRSF001563">
    <property type="entry name" value="Folylpolyglu_synth"/>
    <property type="match status" value="1"/>
</dbReference>
<comment type="pathway">
    <text evidence="2">Cofactor biosynthesis; tetrahydrofolate biosynthesis; 7,8-dihydrofolate from 2-amino-4-hydroxy-6-hydroxymethyl-7,8-dihydropteridine diphosphate and 4-aminobenzoate: step 2/2.</text>
</comment>
<keyword evidence="10 21" id="KW-0547">Nucleotide-binding</keyword>
<evidence type="ECO:0000256" key="11">
    <source>
        <dbReference type="ARBA" id="ARBA00022840"/>
    </source>
</evidence>
<evidence type="ECO:0000256" key="1">
    <source>
        <dbReference type="ARBA" id="ARBA00002714"/>
    </source>
</evidence>
<dbReference type="InterPro" id="IPR018109">
    <property type="entry name" value="Folylpolyglutamate_synth_CS"/>
</dbReference>
<keyword evidence="9" id="KW-0479">Metal-binding</keyword>
<evidence type="ECO:0000256" key="9">
    <source>
        <dbReference type="ARBA" id="ARBA00022723"/>
    </source>
</evidence>
<dbReference type="InterPro" id="IPR036565">
    <property type="entry name" value="Mur-like_cat_sf"/>
</dbReference>